<feature type="region of interest" description="Disordered" evidence="5">
    <location>
        <begin position="215"/>
        <end position="250"/>
    </location>
</feature>
<dbReference type="SMART" id="SM00387">
    <property type="entry name" value="HATPase_c"/>
    <property type="match status" value="1"/>
</dbReference>
<dbReference type="SUPFAM" id="SSF55874">
    <property type="entry name" value="ATPase domain of HSP90 chaperone/DNA topoisomerase II/histidine kinase"/>
    <property type="match status" value="1"/>
</dbReference>
<dbReference type="PANTHER" id="PTHR11528">
    <property type="entry name" value="HEAT SHOCK PROTEIN 90 FAMILY MEMBER"/>
    <property type="match status" value="1"/>
</dbReference>
<feature type="compositionally biased region" description="Acidic residues" evidence="5">
    <location>
        <begin position="217"/>
        <end position="244"/>
    </location>
</feature>
<keyword evidence="8" id="KW-1185">Reference proteome</keyword>
<evidence type="ECO:0000256" key="4">
    <source>
        <dbReference type="ARBA" id="ARBA00023186"/>
    </source>
</evidence>
<evidence type="ECO:0000259" key="6">
    <source>
        <dbReference type="SMART" id="SM00387"/>
    </source>
</evidence>
<feature type="region of interest" description="Disordered" evidence="5">
    <location>
        <begin position="677"/>
        <end position="702"/>
    </location>
</feature>
<dbReference type="Gene3D" id="3.30.230.80">
    <property type="match status" value="1"/>
</dbReference>
<dbReference type="Gene3D" id="1.20.120.790">
    <property type="entry name" value="Heat shock protein 90, C-terminal domain"/>
    <property type="match status" value="1"/>
</dbReference>
<dbReference type="InterPro" id="IPR020575">
    <property type="entry name" value="Hsp90_N"/>
</dbReference>
<comment type="caution">
    <text evidence="7">The sequence shown here is derived from an EMBL/GenBank/DDBJ whole genome shotgun (WGS) entry which is preliminary data.</text>
</comment>
<dbReference type="InterPro" id="IPR003594">
    <property type="entry name" value="HATPase_dom"/>
</dbReference>
<dbReference type="InterPro" id="IPR020568">
    <property type="entry name" value="Ribosomal_Su5_D2-typ_SF"/>
</dbReference>
<dbReference type="NCBIfam" id="NF003555">
    <property type="entry name" value="PRK05218.1"/>
    <property type="match status" value="1"/>
</dbReference>
<dbReference type="Gene3D" id="3.30.565.10">
    <property type="entry name" value="Histidine kinase-like ATPase, C-terminal domain"/>
    <property type="match status" value="1"/>
</dbReference>
<protein>
    <submittedName>
        <fullName evidence="7">G11567 protein</fullName>
    </submittedName>
</protein>
<dbReference type="SUPFAM" id="SSF110942">
    <property type="entry name" value="HSP90 C-terminal domain"/>
    <property type="match status" value="1"/>
</dbReference>
<dbReference type="InterPro" id="IPR001404">
    <property type="entry name" value="Hsp90_fam"/>
</dbReference>
<evidence type="ECO:0000313" key="7">
    <source>
        <dbReference type="EMBL" id="CAL5228433.1"/>
    </source>
</evidence>
<evidence type="ECO:0000256" key="3">
    <source>
        <dbReference type="ARBA" id="ARBA00022840"/>
    </source>
</evidence>
<reference evidence="7 8" key="1">
    <citation type="submission" date="2024-06" db="EMBL/GenBank/DDBJ databases">
        <authorList>
            <person name="Kraege A."/>
            <person name="Thomma B."/>
        </authorList>
    </citation>
    <scope>NUCLEOTIDE SEQUENCE [LARGE SCALE GENOMIC DNA]</scope>
</reference>
<evidence type="ECO:0000256" key="2">
    <source>
        <dbReference type="ARBA" id="ARBA00022741"/>
    </source>
</evidence>
<comment type="similarity">
    <text evidence="1">Belongs to the heat shock protein 90 family.</text>
</comment>
<name>A0ABP1GF97_9CHLO</name>
<feature type="compositionally biased region" description="Acidic residues" evidence="5">
    <location>
        <begin position="677"/>
        <end position="693"/>
    </location>
</feature>
<dbReference type="PRINTS" id="PR00775">
    <property type="entry name" value="HEATSHOCK90"/>
</dbReference>
<keyword evidence="2" id="KW-0547">Nucleotide-binding</keyword>
<dbReference type="CDD" id="cd16927">
    <property type="entry name" value="HATPase_Hsp90-like"/>
    <property type="match status" value="1"/>
</dbReference>
<evidence type="ECO:0000313" key="8">
    <source>
        <dbReference type="Proteomes" id="UP001497392"/>
    </source>
</evidence>
<dbReference type="InterPro" id="IPR019805">
    <property type="entry name" value="Heat_shock_protein_90_CS"/>
</dbReference>
<dbReference type="Pfam" id="PF13589">
    <property type="entry name" value="HATPase_c_3"/>
    <property type="match status" value="1"/>
</dbReference>
<dbReference type="SUPFAM" id="SSF54211">
    <property type="entry name" value="Ribosomal protein S5 domain 2-like"/>
    <property type="match status" value="1"/>
</dbReference>
<evidence type="ECO:0000256" key="1">
    <source>
        <dbReference type="ARBA" id="ARBA00008239"/>
    </source>
</evidence>
<accession>A0ABP1GF97</accession>
<dbReference type="HAMAP" id="MF_00505">
    <property type="entry name" value="HSP90"/>
    <property type="match status" value="1"/>
</dbReference>
<dbReference type="EMBL" id="CAXHTA020000018">
    <property type="protein sequence ID" value="CAL5228433.1"/>
    <property type="molecule type" value="Genomic_DNA"/>
</dbReference>
<evidence type="ECO:0000256" key="5">
    <source>
        <dbReference type="SAM" id="MobiDB-lite"/>
    </source>
</evidence>
<feature type="domain" description="Histidine kinase/HSP90-like ATPase" evidence="6">
    <location>
        <begin position="27"/>
        <end position="182"/>
    </location>
</feature>
<dbReference type="InterPro" id="IPR037196">
    <property type="entry name" value="HSP90_C"/>
</dbReference>
<keyword evidence="3" id="KW-0067">ATP-binding</keyword>
<dbReference type="Pfam" id="PF00183">
    <property type="entry name" value="HSP90"/>
    <property type="match status" value="1"/>
</dbReference>
<dbReference type="PROSITE" id="PS00298">
    <property type="entry name" value="HSP90"/>
    <property type="match status" value="1"/>
</dbReference>
<sequence>MAEPETFAFQAEINQLLSLIINTFYSNKEIFLRELISNASDALDKVRFQSLTDKSVLESNPELYIHITPDKTNNTLTITDSGVGMTKADLVNNLGTIARSGTKAFMEALSAGADISMIGQFGVGFYSAYLVADRVTVITKHNDDEQYIWESQAGGSFTIARDTTNPSLGRGTQIILHLKEDQLEHLEERKLKDLIKKHSEFISYPISLWVEKTTEKEVEDDEEESSAPKEDDEEGKIEEVEDEDKKEKKKKKVKEVSHEWQLVNKQKPIWMRNPEEITKEEYDAFYKSLTNDWEEPLLQKHFAVEGQLEFKSILFVPKRAPFDLFDTRKKSNNIKLYVRRVFIMDNCEELIPEWLSFVKGIVDSEDLPLNISREMLQQNKILKVIKKNLVKKSIELFNEIAENKDDYNKFYESFGKNIKLGIHEDSANRSKLAELLRYHSTKSGEELTSLKDYVTRMKEGQKDIYYITGESRKAVEQSPFIERLKKKGYEVLFLVDPIDEYAVQQLKEYDGKKLVSVTKEGLKFDETDEEKAKREETVKSYEPLCRLIKDILGDKVEKVVVGDRAVDSPCVLVTGEYGWSANMERIMKAQALRDSSMSSYMTSKKTMEINPENSIVSELKKRADVDKSDKTVKDLVLLLHETALLTSGFTLDEPNTFGSRIHRMIKLGLSIDDDDVAADADDEDLPPLEEDVDEGSRMEEVD</sequence>
<dbReference type="PIRSF" id="PIRSF002583">
    <property type="entry name" value="Hsp90"/>
    <property type="match status" value="1"/>
</dbReference>
<keyword evidence="4" id="KW-0143">Chaperone</keyword>
<dbReference type="Gene3D" id="3.40.50.11260">
    <property type="match status" value="1"/>
</dbReference>
<organism evidence="7 8">
    <name type="scientific">Coccomyxa viridis</name>
    <dbReference type="NCBI Taxonomy" id="1274662"/>
    <lineage>
        <taxon>Eukaryota</taxon>
        <taxon>Viridiplantae</taxon>
        <taxon>Chlorophyta</taxon>
        <taxon>core chlorophytes</taxon>
        <taxon>Trebouxiophyceae</taxon>
        <taxon>Trebouxiophyceae incertae sedis</taxon>
        <taxon>Coccomyxaceae</taxon>
        <taxon>Coccomyxa</taxon>
    </lineage>
</organism>
<gene>
    <name evidence="7" type="primary">g11567</name>
    <name evidence="7" type="ORF">VP750_LOCUS10339</name>
</gene>
<dbReference type="Proteomes" id="UP001497392">
    <property type="component" value="Unassembled WGS sequence"/>
</dbReference>
<proteinExistence type="inferred from homology"/>
<dbReference type="InterPro" id="IPR036890">
    <property type="entry name" value="HATPase_C_sf"/>
</dbReference>